<evidence type="ECO:0000313" key="1">
    <source>
        <dbReference type="EMBL" id="CAI9165359.1"/>
    </source>
</evidence>
<gene>
    <name evidence="1" type="ORF">MRATA1EN1_LOCUS14321</name>
</gene>
<reference evidence="1" key="1">
    <citation type="submission" date="2023-04" db="EMBL/GenBank/DDBJ databases">
        <authorList>
            <consortium name="ELIXIR-Norway"/>
        </authorList>
    </citation>
    <scope>NUCLEOTIDE SEQUENCE [LARGE SCALE GENOMIC DNA]</scope>
</reference>
<sequence length="208" mass="22772">MGPRDAAATGQAVWSTDTITTMVTVNHDPSCSLRQLCAHSSTPAVPIQGTPGNTQRPFWLPHLGEAPPASANWTRAENLTQATPTGLGFDPRDPGQSLLVASHGRQTLLTIHRAVNMTKATVSYRQEKTHMMSTMDRSFTDQTTLQENERLGLSFLDAQGYSLWGTTTDAENDDAEEKGKCGIYDSFTLQPFFLIDKLNAESIGRKCE</sequence>
<dbReference type="Proteomes" id="UP001176941">
    <property type="component" value="Chromosome 24"/>
</dbReference>
<name>A0ABN8Z0A2_RANTA</name>
<protein>
    <submittedName>
        <fullName evidence="1">Uncharacterized protein</fullName>
    </submittedName>
</protein>
<proteinExistence type="predicted"/>
<organism evidence="1 2">
    <name type="scientific">Rangifer tarandus platyrhynchus</name>
    <name type="common">Svalbard reindeer</name>
    <dbReference type="NCBI Taxonomy" id="3082113"/>
    <lineage>
        <taxon>Eukaryota</taxon>
        <taxon>Metazoa</taxon>
        <taxon>Chordata</taxon>
        <taxon>Craniata</taxon>
        <taxon>Vertebrata</taxon>
        <taxon>Euteleostomi</taxon>
        <taxon>Mammalia</taxon>
        <taxon>Eutheria</taxon>
        <taxon>Laurasiatheria</taxon>
        <taxon>Artiodactyla</taxon>
        <taxon>Ruminantia</taxon>
        <taxon>Pecora</taxon>
        <taxon>Cervidae</taxon>
        <taxon>Odocoileinae</taxon>
        <taxon>Rangifer</taxon>
    </lineage>
</organism>
<accession>A0ABN8Z0A2</accession>
<dbReference type="EMBL" id="OX459960">
    <property type="protein sequence ID" value="CAI9165359.1"/>
    <property type="molecule type" value="Genomic_DNA"/>
</dbReference>
<keyword evidence="2" id="KW-1185">Reference proteome</keyword>
<evidence type="ECO:0000313" key="2">
    <source>
        <dbReference type="Proteomes" id="UP001176941"/>
    </source>
</evidence>